<keyword evidence="2" id="KW-1185">Reference proteome</keyword>
<evidence type="ECO:0000313" key="1">
    <source>
        <dbReference type="EMBL" id="ELP87823.1"/>
    </source>
</evidence>
<name>A0A0A1U4L6_ENTIV</name>
<evidence type="ECO:0000313" key="2">
    <source>
        <dbReference type="Proteomes" id="UP000014680"/>
    </source>
</evidence>
<dbReference type="VEuPathDB" id="AmoebaDB:EIN_273500"/>
<reference evidence="1 2" key="1">
    <citation type="submission" date="2012-10" db="EMBL/GenBank/DDBJ databases">
        <authorList>
            <person name="Zafar N."/>
            <person name="Inman J."/>
            <person name="Hall N."/>
            <person name="Lorenzi H."/>
            <person name="Caler E."/>
        </authorList>
    </citation>
    <scope>NUCLEOTIDE SEQUENCE [LARGE SCALE GENOMIC DNA]</scope>
    <source>
        <strain evidence="1 2">IP1</strain>
    </source>
</reference>
<dbReference type="EMBL" id="KB206783">
    <property type="protein sequence ID" value="ELP87823.1"/>
    <property type="molecule type" value="Genomic_DNA"/>
</dbReference>
<proteinExistence type="predicted"/>
<organism evidence="1 2">
    <name type="scientific">Entamoeba invadens IP1</name>
    <dbReference type="NCBI Taxonomy" id="370355"/>
    <lineage>
        <taxon>Eukaryota</taxon>
        <taxon>Amoebozoa</taxon>
        <taxon>Evosea</taxon>
        <taxon>Archamoebae</taxon>
        <taxon>Mastigamoebida</taxon>
        <taxon>Entamoebidae</taxon>
        <taxon>Entamoeba</taxon>
    </lineage>
</organism>
<dbReference type="Proteomes" id="UP000014680">
    <property type="component" value="Unassembled WGS sequence"/>
</dbReference>
<gene>
    <name evidence="1" type="ORF">EIN_273500</name>
</gene>
<dbReference type="KEGG" id="eiv:EIN_273500"/>
<dbReference type="RefSeq" id="XP_004254594.1">
    <property type="nucleotide sequence ID" value="XM_004254546.1"/>
</dbReference>
<protein>
    <submittedName>
        <fullName evidence="1">Uncharacterized protein</fullName>
    </submittedName>
</protein>
<sequence length="223" mass="25755">MTSRTLQQLANYLNVFGELVKQTKQLQEEVETEMKFNEQRLLVVSQRKKIIEEDYKSPNTLNTRFQSSEDDVTQDEIKAIEKHSGYLIHSQRSHFTNDNLNGTALELAVQKVPRGCVFFKNKSRAFGFFFDTNKKKHISNTVFKIENNVFIPTDGIYMYNFIKESIGNTNVVSVGDVIVSRMWGGLTVDPYFIFGKESPEVKTYYKNQSDVFVAENCVLLTFK</sequence>
<dbReference type="GeneID" id="14886785"/>
<accession>A0A0A1U4L6</accession>
<dbReference type="AlphaFoldDB" id="A0A0A1U4L6"/>